<evidence type="ECO:0000259" key="12">
    <source>
        <dbReference type="PROSITE" id="PS52029"/>
    </source>
</evidence>
<dbReference type="PROSITE" id="PS52029">
    <property type="entry name" value="LD_TPASE"/>
    <property type="match status" value="1"/>
</dbReference>
<evidence type="ECO:0000256" key="10">
    <source>
        <dbReference type="SAM" id="MobiDB-lite"/>
    </source>
</evidence>
<dbReference type="GO" id="GO:0008360">
    <property type="term" value="P:regulation of cell shape"/>
    <property type="evidence" value="ECO:0007669"/>
    <property type="project" value="UniProtKB-UniRule"/>
</dbReference>
<evidence type="ECO:0000313" key="13">
    <source>
        <dbReference type="EMBL" id="TVY08323.1"/>
    </source>
</evidence>
<dbReference type="InterPro" id="IPR050979">
    <property type="entry name" value="LD-transpeptidase"/>
</dbReference>
<dbReference type="EMBL" id="VNJI01000025">
    <property type="protein sequence ID" value="TVY08323.1"/>
    <property type="molecule type" value="Genomic_DNA"/>
</dbReference>
<dbReference type="GO" id="GO:0016757">
    <property type="term" value="F:glycosyltransferase activity"/>
    <property type="evidence" value="ECO:0007669"/>
    <property type="project" value="UniProtKB-KW"/>
</dbReference>
<keyword evidence="6 9" id="KW-0133">Cell shape</keyword>
<evidence type="ECO:0000256" key="5">
    <source>
        <dbReference type="ARBA" id="ARBA00022801"/>
    </source>
</evidence>
<dbReference type="OrthoDB" id="9787225at2"/>
<evidence type="ECO:0000313" key="14">
    <source>
        <dbReference type="Proteomes" id="UP000317036"/>
    </source>
</evidence>
<dbReference type="GO" id="GO:0071555">
    <property type="term" value="P:cell wall organization"/>
    <property type="evidence" value="ECO:0007669"/>
    <property type="project" value="UniProtKB-UniRule"/>
</dbReference>
<keyword evidence="14" id="KW-1185">Reference proteome</keyword>
<keyword evidence="8 9" id="KW-0961">Cell wall biogenesis/degradation</keyword>
<dbReference type="Pfam" id="PF03734">
    <property type="entry name" value="YkuD"/>
    <property type="match status" value="1"/>
</dbReference>
<dbReference type="InterPro" id="IPR005490">
    <property type="entry name" value="LD_TPept_cat_dom"/>
</dbReference>
<dbReference type="AlphaFoldDB" id="A0A559K8A9"/>
<feature type="transmembrane region" description="Helical" evidence="11">
    <location>
        <begin position="63"/>
        <end position="82"/>
    </location>
</feature>
<protein>
    <submittedName>
        <fullName evidence="13">L,D-transpeptidase</fullName>
    </submittedName>
</protein>
<dbReference type="Proteomes" id="UP000317036">
    <property type="component" value="Unassembled WGS sequence"/>
</dbReference>
<feature type="active site" description="Proton donor/acceptor" evidence="9">
    <location>
        <position position="371"/>
    </location>
</feature>
<feature type="compositionally biased region" description="Low complexity" evidence="10">
    <location>
        <begin position="268"/>
        <end position="283"/>
    </location>
</feature>
<evidence type="ECO:0000256" key="4">
    <source>
        <dbReference type="ARBA" id="ARBA00022679"/>
    </source>
</evidence>
<keyword evidence="4" id="KW-0808">Transferase</keyword>
<dbReference type="UniPathway" id="UPA00219"/>
<dbReference type="GO" id="GO:0005576">
    <property type="term" value="C:extracellular region"/>
    <property type="evidence" value="ECO:0007669"/>
    <property type="project" value="TreeGrafter"/>
</dbReference>
<evidence type="ECO:0000256" key="3">
    <source>
        <dbReference type="ARBA" id="ARBA00022676"/>
    </source>
</evidence>
<evidence type="ECO:0000256" key="8">
    <source>
        <dbReference type="ARBA" id="ARBA00023316"/>
    </source>
</evidence>
<evidence type="ECO:0000256" key="1">
    <source>
        <dbReference type="ARBA" id="ARBA00004752"/>
    </source>
</evidence>
<comment type="pathway">
    <text evidence="1 9">Cell wall biogenesis; peptidoglycan biosynthesis.</text>
</comment>
<dbReference type="PANTHER" id="PTHR30582:SF24">
    <property type="entry name" value="L,D-TRANSPEPTIDASE ERFK_SRFK-RELATED"/>
    <property type="match status" value="1"/>
</dbReference>
<evidence type="ECO:0000256" key="9">
    <source>
        <dbReference type="PROSITE-ProRule" id="PRU01373"/>
    </source>
</evidence>
<keyword evidence="5" id="KW-0378">Hydrolase</keyword>
<proteinExistence type="inferred from homology"/>
<comment type="caution">
    <text evidence="13">The sequence shown here is derived from an EMBL/GenBank/DDBJ whole genome shotgun (WGS) entry which is preliminary data.</text>
</comment>
<dbReference type="GO" id="GO:0018104">
    <property type="term" value="P:peptidoglycan-protein cross-linking"/>
    <property type="evidence" value="ECO:0007669"/>
    <property type="project" value="TreeGrafter"/>
</dbReference>
<feature type="active site" description="Nucleophile" evidence="9">
    <location>
        <position position="387"/>
    </location>
</feature>
<accession>A0A559K8A9</accession>
<dbReference type="Gene3D" id="2.40.440.10">
    <property type="entry name" value="L,D-transpeptidase catalytic domain-like"/>
    <property type="match status" value="1"/>
</dbReference>
<evidence type="ECO:0000256" key="2">
    <source>
        <dbReference type="ARBA" id="ARBA00005992"/>
    </source>
</evidence>
<name>A0A559K8A9_9BACL</name>
<dbReference type="CDD" id="cd16913">
    <property type="entry name" value="YkuD_like"/>
    <property type="match status" value="1"/>
</dbReference>
<organism evidence="13 14">
    <name type="scientific">Paenibacillus cremeus</name>
    <dbReference type="NCBI Taxonomy" id="2163881"/>
    <lineage>
        <taxon>Bacteria</taxon>
        <taxon>Bacillati</taxon>
        <taxon>Bacillota</taxon>
        <taxon>Bacilli</taxon>
        <taxon>Bacillales</taxon>
        <taxon>Paenibacillaceae</taxon>
        <taxon>Paenibacillus</taxon>
    </lineage>
</organism>
<evidence type="ECO:0000256" key="7">
    <source>
        <dbReference type="ARBA" id="ARBA00022984"/>
    </source>
</evidence>
<feature type="region of interest" description="Disordered" evidence="10">
    <location>
        <begin position="268"/>
        <end position="296"/>
    </location>
</feature>
<keyword evidence="7 9" id="KW-0573">Peptidoglycan synthesis</keyword>
<dbReference type="GO" id="GO:0071972">
    <property type="term" value="F:peptidoglycan L,D-transpeptidase activity"/>
    <property type="evidence" value="ECO:0007669"/>
    <property type="project" value="TreeGrafter"/>
</dbReference>
<sequence length="445" mass="48144">MAWYLLGRDYEAQGKQGKALYCYAQAGEIYEAYENQKVTLPPEELEPIQSWVEGKRRRRLPRYARAVAMLLLLIAGLLFSSASRPDAVEEAEAPPLPQGVTSAQVQATKVYYLAERKSPEKVSTALQEMLLKERVASFAILARGIPLGETSWIGWLKKPELLLTVEAKQDASQQQIVYHDAASCNCLPSDPAPAAGIVSAWMTKQEQELVLRSAVAASIRLKGQAPEQSAQLTAAYPNNSLPGLTPYMQELYEKEKAAMGTELAAWVQQTPQPPQQVSQATPGSPGPGPGAAGLTKPLNEPLRIIVDKTAHRLAVVSGSIVVRSYPVGLGGPRTPEGTFAITEKVRNPNGKSNGDFGSRGMTLSDTQYAIHGTNQPSSVGKDQSAGCVRMLKEDVEELFDMVPLGTPVTIGKGMLPSDVVRSGKPFQLPVASDETNPGKVYHWLN</sequence>
<evidence type="ECO:0000256" key="6">
    <source>
        <dbReference type="ARBA" id="ARBA00022960"/>
    </source>
</evidence>
<gene>
    <name evidence="13" type="ORF">FPZ49_19570</name>
</gene>
<comment type="similarity">
    <text evidence="2">Belongs to the YkuD family.</text>
</comment>
<dbReference type="InterPro" id="IPR038063">
    <property type="entry name" value="Transpep_catalytic_dom"/>
</dbReference>
<keyword evidence="3" id="KW-0328">Glycosyltransferase</keyword>
<dbReference type="PANTHER" id="PTHR30582">
    <property type="entry name" value="L,D-TRANSPEPTIDASE"/>
    <property type="match status" value="1"/>
</dbReference>
<reference evidence="13 14" key="1">
    <citation type="submission" date="2019-07" db="EMBL/GenBank/DDBJ databases">
        <authorList>
            <person name="Kim J."/>
        </authorList>
    </citation>
    <scope>NUCLEOTIDE SEQUENCE [LARGE SCALE GENOMIC DNA]</scope>
    <source>
        <strain evidence="13 14">JC52</strain>
    </source>
</reference>
<feature type="domain" description="L,D-TPase catalytic" evidence="12">
    <location>
        <begin position="302"/>
        <end position="411"/>
    </location>
</feature>
<dbReference type="SUPFAM" id="SSF141523">
    <property type="entry name" value="L,D-transpeptidase catalytic domain-like"/>
    <property type="match status" value="1"/>
</dbReference>
<keyword evidence="11" id="KW-1133">Transmembrane helix</keyword>
<evidence type="ECO:0000256" key="11">
    <source>
        <dbReference type="SAM" id="Phobius"/>
    </source>
</evidence>
<keyword evidence="11" id="KW-0812">Transmembrane</keyword>
<keyword evidence="11" id="KW-0472">Membrane</keyword>